<dbReference type="InterPro" id="IPR050268">
    <property type="entry name" value="NADH-dep_flavin_reductase"/>
</dbReference>
<dbReference type="GO" id="GO:0042602">
    <property type="term" value="F:riboflavin reductase (NADPH) activity"/>
    <property type="evidence" value="ECO:0007669"/>
    <property type="project" value="TreeGrafter"/>
</dbReference>
<dbReference type="AlphaFoldDB" id="A0A1J5Q4H5"/>
<reference evidence="4" key="1">
    <citation type="submission" date="2016-10" db="EMBL/GenBank/DDBJ databases">
        <title>Sequence of Gallionella enrichment culture.</title>
        <authorList>
            <person name="Poehlein A."/>
            <person name="Muehling M."/>
            <person name="Daniel R."/>
        </authorList>
    </citation>
    <scope>NUCLEOTIDE SEQUENCE</scope>
</reference>
<dbReference type="Pfam" id="PF01613">
    <property type="entry name" value="Flavin_Reduct"/>
    <property type="match status" value="1"/>
</dbReference>
<sequence>MSGWITGVAIITTVHEGRRFGIVCNSLTSVSLDPILVSWCIDRGAGSFPFWVGTSEWAVHVMRSDQEPLVRRFLAKGVDRFEGLELKESEHGLPLLPGAASLFIARTTARHDAGDHVILVGEVTSYEDHLATPLTFLRGKFRPGPAIN</sequence>
<dbReference type="EMBL" id="MLJW01001376">
    <property type="protein sequence ID" value="OIQ78574.1"/>
    <property type="molecule type" value="Genomic_DNA"/>
</dbReference>
<dbReference type="PANTHER" id="PTHR30466:SF11">
    <property type="entry name" value="FLAVIN-DEPENDENT MONOOXYGENASE, REDUCTASE SUBUNIT HSAB"/>
    <property type="match status" value="1"/>
</dbReference>
<comment type="similarity">
    <text evidence="1">Belongs to the non-flavoprotein flavin reductase family.</text>
</comment>
<dbReference type="SUPFAM" id="SSF50475">
    <property type="entry name" value="FMN-binding split barrel"/>
    <property type="match status" value="1"/>
</dbReference>
<protein>
    <submittedName>
        <fullName evidence="4">p-hydroxyphenylacetate 3-hydroxylase, reductase component</fullName>
        <ecNumber evidence="4">1.5.1.36</ecNumber>
    </submittedName>
</protein>
<keyword evidence="2 4" id="KW-0560">Oxidoreductase</keyword>
<dbReference type="InterPro" id="IPR012349">
    <property type="entry name" value="Split_barrel_FMN-bd"/>
</dbReference>
<dbReference type="EC" id="1.5.1.36" evidence="4"/>
<dbReference type="InterPro" id="IPR002563">
    <property type="entry name" value="Flavin_Rdtase-like_dom"/>
</dbReference>
<proteinExistence type="inferred from homology"/>
<accession>A0A1J5Q4H5</accession>
<dbReference type="PANTHER" id="PTHR30466">
    <property type="entry name" value="FLAVIN REDUCTASE"/>
    <property type="match status" value="1"/>
</dbReference>
<evidence type="ECO:0000313" key="4">
    <source>
        <dbReference type="EMBL" id="OIQ78574.1"/>
    </source>
</evidence>
<name>A0A1J5Q4H5_9ZZZZ</name>
<comment type="caution">
    <text evidence="4">The sequence shown here is derived from an EMBL/GenBank/DDBJ whole genome shotgun (WGS) entry which is preliminary data.</text>
</comment>
<evidence type="ECO:0000256" key="1">
    <source>
        <dbReference type="ARBA" id="ARBA00008898"/>
    </source>
</evidence>
<dbReference type="SMART" id="SM00903">
    <property type="entry name" value="Flavin_Reduct"/>
    <property type="match status" value="1"/>
</dbReference>
<evidence type="ECO:0000259" key="3">
    <source>
        <dbReference type="SMART" id="SM00903"/>
    </source>
</evidence>
<feature type="domain" description="Flavin reductase like" evidence="3">
    <location>
        <begin position="1"/>
        <end position="143"/>
    </location>
</feature>
<organism evidence="4">
    <name type="scientific">mine drainage metagenome</name>
    <dbReference type="NCBI Taxonomy" id="410659"/>
    <lineage>
        <taxon>unclassified sequences</taxon>
        <taxon>metagenomes</taxon>
        <taxon>ecological metagenomes</taxon>
    </lineage>
</organism>
<gene>
    <name evidence="4" type="ORF">GALL_397210</name>
</gene>
<dbReference type="GO" id="GO:0036382">
    <property type="term" value="F:flavin reductase (NADH) activity"/>
    <property type="evidence" value="ECO:0007669"/>
    <property type="project" value="UniProtKB-EC"/>
</dbReference>
<dbReference type="GO" id="GO:0010181">
    <property type="term" value="F:FMN binding"/>
    <property type="evidence" value="ECO:0007669"/>
    <property type="project" value="InterPro"/>
</dbReference>
<dbReference type="Gene3D" id="2.30.110.10">
    <property type="entry name" value="Electron Transport, Fmn-binding Protein, Chain A"/>
    <property type="match status" value="1"/>
</dbReference>
<evidence type="ECO:0000256" key="2">
    <source>
        <dbReference type="ARBA" id="ARBA00023002"/>
    </source>
</evidence>